<gene>
    <name evidence="2" type="ORF">DFP72DRAFT_1091967</name>
</gene>
<dbReference type="Proteomes" id="UP000521943">
    <property type="component" value="Unassembled WGS sequence"/>
</dbReference>
<organism evidence="2 3">
    <name type="scientific">Ephemerocybe angulata</name>
    <dbReference type="NCBI Taxonomy" id="980116"/>
    <lineage>
        <taxon>Eukaryota</taxon>
        <taxon>Fungi</taxon>
        <taxon>Dikarya</taxon>
        <taxon>Basidiomycota</taxon>
        <taxon>Agaricomycotina</taxon>
        <taxon>Agaricomycetes</taxon>
        <taxon>Agaricomycetidae</taxon>
        <taxon>Agaricales</taxon>
        <taxon>Agaricineae</taxon>
        <taxon>Psathyrellaceae</taxon>
        <taxon>Ephemerocybe</taxon>
    </lineage>
</organism>
<name>A0A8H6M9D3_9AGAR</name>
<dbReference type="AlphaFoldDB" id="A0A8H6M9D3"/>
<feature type="region of interest" description="Disordered" evidence="1">
    <location>
        <begin position="565"/>
        <end position="593"/>
    </location>
</feature>
<protein>
    <submittedName>
        <fullName evidence="2">Uncharacterized protein</fullName>
    </submittedName>
</protein>
<evidence type="ECO:0000313" key="3">
    <source>
        <dbReference type="Proteomes" id="UP000521943"/>
    </source>
</evidence>
<reference evidence="2 3" key="1">
    <citation type="submission" date="2020-07" db="EMBL/GenBank/DDBJ databases">
        <title>Comparative genomics of pyrophilous fungi reveals a link between fire events and developmental genes.</title>
        <authorList>
            <consortium name="DOE Joint Genome Institute"/>
            <person name="Steindorff A.S."/>
            <person name="Carver A."/>
            <person name="Calhoun S."/>
            <person name="Stillman K."/>
            <person name="Liu H."/>
            <person name="Lipzen A."/>
            <person name="Pangilinan J."/>
            <person name="Labutti K."/>
            <person name="Bruns T.D."/>
            <person name="Grigoriev I.V."/>
        </authorList>
    </citation>
    <scope>NUCLEOTIDE SEQUENCE [LARGE SCALE GENOMIC DNA]</scope>
    <source>
        <strain evidence="2 3">CBS 144469</strain>
    </source>
</reference>
<sequence length="1205" mass="135401">MPEYRECIGHGQTGLWYLEKLQQIQPLGCRLLDLWGDLTVAEDSFIQHVIPFRYEKSKKKPNTYLRGKSGAQTSVFPTEVLRTGILVKDLNLVLEEVRYDGRAIYLCFDGMTYLKLSFLTHTSMQLYSRRLWESSVVRSQKRDHRGFKVGLALEFPDFFWSFNTFDLVFQPEWVVLGPVDMCILDSRSRYKLGRDVYLEYHKFILDLVRWRKSRRMHGGDRDGLAWKVIRSKVGKPWARDVFHGVGVYTASEIFFKAGLRINLTEAEVFDDPSRTARLCEAFWTWAFQSQNVFKCVIKPAIDKPTGLIAPDQKKRLRVVTELDVFGKDTTTVPPRMLQASGKDNRYDTFEPTFIADALEAKNELKPYGLSALVFGLEESQKLFPNAPLPTDPLTQAFISERKWSATWRPKTLDLQVYYKRDEGARGSVIILRDPTPVRQWKKAYVYLYKCKKQMWTIIPLDPSKLGDKVTWALEAERRRLLFTNIVKNTKGVAIGVLEYVGHAMVLNTPHGTVAISVIGDPTLSEYLCAQSIWHRFSGKGDHKVKLSKAEKAALQDKVSEIKAFAGLTSQSTPMPENPKKRKCDDSTSNEPPSASLALERMRFHADQRLQRATVRDFGCIPTTIPDFLEPLKWMNTHTPACKSNLERRVAGNRPLHATHSTLENADPAVAQHKPSSLAAQHLVTEGGRMCRIEVSTLYQPLAITENHLPVLSEARAAQWISAQPIEPSEKDRCRSSPWPPAFGLSTPHPNAANLAPGFPWSGYPGFGGPAPHPAPPIIGWGFNAPSGYSTGGSNNTPALSWGAQMPPSQEEDIHHGARLAVGEVLKEVVRLSIPVALRPKPPTPCEDGRSILLPKHIPVLMRSGDDVDHKRARRQRFTVSLLPCAAMPHDPMDGEEALRLDADGWLPSGGWNRSHSPDILQKLTGPPSLDKPAAAVTLAPVFHTLHPPAPSNLASLIIQLFAHRFYFGPDPRREAMTSGTSTPKAALKHYSGFPFSPTLCPLTRTPEASSMPGDERGHSDEYDLEESEEEWQGPGSAMYHDYRRNHRSPFLVAHLTQREEAAKKEMGEGDGAVEVLMERLNVFVDAEDHTKITSVIDWESTTTRPLWASAHVLACFQQSSPFVSKLFRKAIAELPSRADSNFRIPSPPTQRHKTVDPTQLCNELYYEAASAWVRMGHWCAEWGLEESIIGLEELEPEWFKAGTGV</sequence>
<dbReference type="EMBL" id="JACGCI010000011">
    <property type="protein sequence ID" value="KAF6760743.1"/>
    <property type="molecule type" value="Genomic_DNA"/>
</dbReference>
<dbReference type="OrthoDB" id="3268838at2759"/>
<keyword evidence="3" id="KW-1185">Reference proteome</keyword>
<proteinExistence type="predicted"/>
<feature type="region of interest" description="Disordered" evidence="1">
    <location>
        <begin position="1001"/>
        <end position="1022"/>
    </location>
</feature>
<accession>A0A8H6M9D3</accession>
<evidence type="ECO:0000313" key="2">
    <source>
        <dbReference type="EMBL" id="KAF6760743.1"/>
    </source>
</evidence>
<comment type="caution">
    <text evidence="2">The sequence shown here is derived from an EMBL/GenBank/DDBJ whole genome shotgun (WGS) entry which is preliminary data.</text>
</comment>
<evidence type="ECO:0000256" key="1">
    <source>
        <dbReference type="SAM" id="MobiDB-lite"/>
    </source>
</evidence>